<protein>
    <submittedName>
        <fullName evidence="1">16149_t:CDS:1</fullName>
    </submittedName>
</protein>
<evidence type="ECO:0000313" key="2">
    <source>
        <dbReference type="Proteomes" id="UP000789525"/>
    </source>
</evidence>
<accession>A0ACA9LNT5</accession>
<organism evidence="1 2">
    <name type="scientific">Acaulospora colombiana</name>
    <dbReference type="NCBI Taxonomy" id="27376"/>
    <lineage>
        <taxon>Eukaryota</taxon>
        <taxon>Fungi</taxon>
        <taxon>Fungi incertae sedis</taxon>
        <taxon>Mucoromycota</taxon>
        <taxon>Glomeromycotina</taxon>
        <taxon>Glomeromycetes</taxon>
        <taxon>Diversisporales</taxon>
        <taxon>Acaulosporaceae</taxon>
        <taxon>Acaulospora</taxon>
    </lineage>
</organism>
<dbReference type="Proteomes" id="UP000789525">
    <property type="component" value="Unassembled WGS sequence"/>
</dbReference>
<dbReference type="EMBL" id="CAJVPT010007438">
    <property type="protein sequence ID" value="CAG8541690.1"/>
    <property type="molecule type" value="Genomic_DNA"/>
</dbReference>
<sequence length="360" mass="41174">MVSSSARNGQQVVINFDDSPSDHVASTKTKDESNVSQSPVKETLFTIFQLLYNCKLATSDNFLKEKCRYINILDGSFYINTLQSLKYNDYLVSLAETVINYTDNLTAPPLNVGQLLQLMSIPKNLIKDSREKRELVVGIIRNYEDNLRSLRKTYESIKQHKKDLTRDVENMPVREVECKKCKEWSESLSEKSKRCLYLGAGVSLCNAFYMIVILLDGHMRISSTCFSIFTITAISLAILILGIKFHFDSIGCLKISEEIKANLEETRRVMANTNETDTKVIELNVTSLIRKIPIILDYWKDFKESLEELSDVFSSRGHNFDPIQMGDRWRAIKESCENYGQAVRAVLEQNDQLNGRDSKN</sequence>
<reference evidence="1" key="1">
    <citation type="submission" date="2021-06" db="EMBL/GenBank/DDBJ databases">
        <authorList>
            <person name="Kallberg Y."/>
            <person name="Tangrot J."/>
            <person name="Rosling A."/>
        </authorList>
    </citation>
    <scope>NUCLEOTIDE SEQUENCE</scope>
    <source>
        <strain evidence="1">CL356</strain>
    </source>
</reference>
<name>A0ACA9LNT5_9GLOM</name>
<evidence type="ECO:0000313" key="1">
    <source>
        <dbReference type="EMBL" id="CAG8541690.1"/>
    </source>
</evidence>
<gene>
    <name evidence="1" type="ORF">ACOLOM_LOCUS4497</name>
</gene>
<keyword evidence="2" id="KW-1185">Reference proteome</keyword>
<comment type="caution">
    <text evidence="1">The sequence shown here is derived from an EMBL/GenBank/DDBJ whole genome shotgun (WGS) entry which is preliminary data.</text>
</comment>
<proteinExistence type="predicted"/>